<dbReference type="Proteomes" id="UP000240883">
    <property type="component" value="Unassembled WGS sequence"/>
</dbReference>
<protein>
    <submittedName>
        <fullName evidence="2">Uncharacterized protein</fullName>
    </submittedName>
</protein>
<evidence type="ECO:0000256" key="1">
    <source>
        <dbReference type="SAM" id="MobiDB-lite"/>
    </source>
</evidence>
<feature type="region of interest" description="Disordered" evidence="1">
    <location>
        <begin position="139"/>
        <end position="160"/>
    </location>
</feature>
<dbReference type="EMBL" id="KZ678139">
    <property type="protein sequence ID" value="PSN63854.1"/>
    <property type="molecule type" value="Genomic_DNA"/>
</dbReference>
<evidence type="ECO:0000313" key="2">
    <source>
        <dbReference type="EMBL" id="PSN63854.1"/>
    </source>
</evidence>
<dbReference type="AlphaFoldDB" id="A0A2T2NEJ0"/>
<sequence>MVSYPIGLHITHNPKSFRRHFSPNSLVHMRCDYCLSLADSIAVRRRHSLGPAIGRRQSRQGQSKAFPQMVSAACVWSERDRFLAQLQRTPSSATRYTRSHLVKPWLQYDLVRSDRSACQYCHGRQSTEGTRLRKIPIGHTGAFSPMGPQLSQLSLPPSSQ</sequence>
<accession>A0A2T2NEJ0</accession>
<reference evidence="2 3" key="1">
    <citation type="journal article" date="2018" name="Front. Microbiol.">
        <title>Genome-Wide Analysis of Corynespora cassiicola Leaf Fall Disease Putative Effectors.</title>
        <authorList>
            <person name="Lopez D."/>
            <person name="Ribeiro S."/>
            <person name="Label P."/>
            <person name="Fumanal B."/>
            <person name="Venisse J.S."/>
            <person name="Kohler A."/>
            <person name="de Oliveira R.R."/>
            <person name="Labutti K."/>
            <person name="Lipzen A."/>
            <person name="Lail K."/>
            <person name="Bauer D."/>
            <person name="Ohm R.A."/>
            <person name="Barry K.W."/>
            <person name="Spatafora J."/>
            <person name="Grigoriev I.V."/>
            <person name="Martin F.M."/>
            <person name="Pujade-Renaud V."/>
        </authorList>
    </citation>
    <scope>NUCLEOTIDE SEQUENCE [LARGE SCALE GENOMIC DNA]</scope>
    <source>
        <strain evidence="2 3">Philippines</strain>
    </source>
</reference>
<evidence type="ECO:0000313" key="3">
    <source>
        <dbReference type="Proteomes" id="UP000240883"/>
    </source>
</evidence>
<name>A0A2T2NEJ0_CORCC</name>
<gene>
    <name evidence="2" type="ORF">BS50DRAFT_576479</name>
</gene>
<feature type="compositionally biased region" description="Low complexity" evidence="1">
    <location>
        <begin position="148"/>
        <end position="160"/>
    </location>
</feature>
<proteinExistence type="predicted"/>
<organism evidence="2 3">
    <name type="scientific">Corynespora cassiicola Philippines</name>
    <dbReference type="NCBI Taxonomy" id="1448308"/>
    <lineage>
        <taxon>Eukaryota</taxon>
        <taxon>Fungi</taxon>
        <taxon>Dikarya</taxon>
        <taxon>Ascomycota</taxon>
        <taxon>Pezizomycotina</taxon>
        <taxon>Dothideomycetes</taxon>
        <taxon>Pleosporomycetidae</taxon>
        <taxon>Pleosporales</taxon>
        <taxon>Corynesporascaceae</taxon>
        <taxon>Corynespora</taxon>
    </lineage>
</organism>
<keyword evidence="3" id="KW-1185">Reference proteome</keyword>